<dbReference type="Proteomes" id="UP000829494">
    <property type="component" value="Chromosome"/>
</dbReference>
<name>A0ABY3Z5T7_STRRM</name>
<protein>
    <submittedName>
        <fullName evidence="1">Uncharacterized protein</fullName>
    </submittedName>
</protein>
<evidence type="ECO:0000313" key="1">
    <source>
        <dbReference type="EMBL" id="UNZ05161.1"/>
    </source>
</evidence>
<dbReference type="EMBL" id="CP094298">
    <property type="protein sequence ID" value="UNZ05161.1"/>
    <property type="molecule type" value="Genomic_DNA"/>
</dbReference>
<sequence length="74" mass="7508">MNLIDALLPRASNPTGGSAVVSAVNTDGTVDISVDGATVPAACLEGYADRTPGDVVFVLPVRGGYVVINRFSTS</sequence>
<gene>
    <name evidence="1" type="ORF">SRIMR7_23675</name>
</gene>
<dbReference type="RefSeq" id="WP_003979803.1">
    <property type="nucleotide sequence ID" value="NZ_CP043497.1"/>
</dbReference>
<accession>A0ABY3Z5T7</accession>
<keyword evidence="2" id="KW-1185">Reference proteome</keyword>
<evidence type="ECO:0000313" key="2">
    <source>
        <dbReference type="Proteomes" id="UP000829494"/>
    </source>
</evidence>
<proteinExistence type="predicted"/>
<dbReference type="GeneID" id="66855730"/>
<organism evidence="1 2">
    <name type="scientific">Streptomyces rimosus subsp. rimosus</name>
    <dbReference type="NCBI Taxonomy" id="132474"/>
    <lineage>
        <taxon>Bacteria</taxon>
        <taxon>Bacillati</taxon>
        <taxon>Actinomycetota</taxon>
        <taxon>Actinomycetes</taxon>
        <taxon>Kitasatosporales</taxon>
        <taxon>Streptomycetaceae</taxon>
        <taxon>Streptomyces</taxon>
    </lineage>
</organism>
<reference evidence="1 2" key="1">
    <citation type="submission" date="2022-03" db="EMBL/GenBank/DDBJ databases">
        <title>Complete genome of Streptomyces rimosus ssp. rimosus R7 (=ATCC 10970).</title>
        <authorList>
            <person name="Beganovic S."/>
            <person name="Ruckert C."/>
            <person name="Busche T."/>
            <person name="Kalinowski J."/>
            <person name="Wittmann C."/>
        </authorList>
    </citation>
    <scope>NUCLEOTIDE SEQUENCE [LARGE SCALE GENOMIC DNA]</scope>
    <source>
        <strain evidence="1 2">R7</strain>
    </source>
</reference>